<dbReference type="CDD" id="cd23279">
    <property type="entry name" value="beta-trefoil_MIR_SDF2-like"/>
    <property type="match status" value="1"/>
</dbReference>
<keyword evidence="2" id="KW-0677">Repeat</keyword>
<dbReference type="EMBL" id="JANCYW010000015">
    <property type="protein sequence ID" value="KAK4537958.1"/>
    <property type="molecule type" value="Genomic_DNA"/>
</dbReference>
<dbReference type="InterPro" id="IPR016093">
    <property type="entry name" value="MIR_motif"/>
</dbReference>
<dbReference type="PROSITE" id="PS50919">
    <property type="entry name" value="MIR"/>
    <property type="match status" value="2"/>
</dbReference>
<dbReference type="PANTHER" id="PTHR46809:SF2">
    <property type="entry name" value="GH21273P"/>
    <property type="match status" value="1"/>
</dbReference>
<organism evidence="5 6">
    <name type="scientific">Cyanidium caldarium</name>
    <name type="common">Red alga</name>
    <dbReference type="NCBI Taxonomy" id="2771"/>
    <lineage>
        <taxon>Eukaryota</taxon>
        <taxon>Rhodophyta</taxon>
        <taxon>Bangiophyceae</taxon>
        <taxon>Cyanidiales</taxon>
        <taxon>Cyanidiaceae</taxon>
        <taxon>Cyanidium</taxon>
    </lineage>
</organism>
<evidence type="ECO:0000256" key="3">
    <source>
        <dbReference type="SAM" id="SignalP"/>
    </source>
</evidence>
<dbReference type="Gene3D" id="2.80.10.50">
    <property type="match status" value="1"/>
</dbReference>
<evidence type="ECO:0000256" key="2">
    <source>
        <dbReference type="ARBA" id="ARBA00022737"/>
    </source>
</evidence>
<feature type="chain" id="PRO_5043395730" description="MIR domain-containing protein" evidence="3">
    <location>
        <begin position="33"/>
        <end position="263"/>
    </location>
</feature>
<feature type="domain" description="MIR" evidence="4">
    <location>
        <begin position="51"/>
        <end position="105"/>
    </location>
</feature>
<feature type="domain" description="MIR" evidence="4">
    <location>
        <begin position="125"/>
        <end position="182"/>
    </location>
</feature>
<evidence type="ECO:0000313" key="5">
    <source>
        <dbReference type="EMBL" id="KAK4537958.1"/>
    </source>
</evidence>
<dbReference type="InterPro" id="IPR036300">
    <property type="entry name" value="MIR_dom_sf"/>
</dbReference>
<keyword evidence="6" id="KW-1185">Reference proteome</keyword>
<gene>
    <name evidence="5" type="ORF">CDCA_CDCA15G3983</name>
</gene>
<sequence length="263" mass="28527">MLMGLSCTTRRRALHVCCLVCILAIALRSSTAFASASPANASVSPAVEVGFELVTYTSVVKLEHALTGYRLYSMEVPYGSGSQQQAVTAFPHGRDDHTLWRVKEAHHVVDAASSAGGAMADALPWRAVRCQDTIRLEHARTRKNLHSHLMSSPLSGQQEVSAFAHDVDGRGDSGDNWVVECVDTQATHWDRGSAIRLRHVDTSSSSSSSGSTYLTTAMQYAYAHPIDGHLEVSAVKVRNNRAVASNEALSWRATEGFFRAAEK</sequence>
<reference evidence="5 6" key="1">
    <citation type="submission" date="2022-07" db="EMBL/GenBank/DDBJ databases">
        <title>Genome-wide signatures of adaptation to extreme environments.</title>
        <authorList>
            <person name="Cho C.H."/>
            <person name="Yoon H.S."/>
        </authorList>
    </citation>
    <scope>NUCLEOTIDE SEQUENCE [LARGE SCALE GENOMIC DNA]</scope>
    <source>
        <strain evidence="5 6">DBV 063 E5</strain>
    </source>
</reference>
<name>A0AAV9J045_CYACA</name>
<accession>A0AAV9J045</accession>
<keyword evidence="1 3" id="KW-0732">Signal</keyword>
<dbReference type="AlphaFoldDB" id="A0AAV9J045"/>
<evidence type="ECO:0000256" key="1">
    <source>
        <dbReference type="ARBA" id="ARBA00022729"/>
    </source>
</evidence>
<evidence type="ECO:0000259" key="4">
    <source>
        <dbReference type="PROSITE" id="PS50919"/>
    </source>
</evidence>
<dbReference type="Proteomes" id="UP001301350">
    <property type="component" value="Unassembled WGS sequence"/>
</dbReference>
<dbReference type="PANTHER" id="PTHR46809">
    <property type="entry name" value="STROMAL CELL-DERIVED FACTOR 2-LIKE PROTEIN"/>
    <property type="match status" value="1"/>
</dbReference>
<feature type="signal peptide" evidence="3">
    <location>
        <begin position="1"/>
        <end position="32"/>
    </location>
</feature>
<protein>
    <recommendedName>
        <fullName evidence="4">MIR domain-containing protein</fullName>
    </recommendedName>
</protein>
<dbReference type="SUPFAM" id="SSF82109">
    <property type="entry name" value="MIR domain"/>
    <property type="match status" value="1"/>
</dbReference>
<proteinExistence type="predicted"/>
<comment type="caution">
    <text evidence="5">The sequence shown here is derived from an EMBL/GenBank/DDBJ whole genome shotgun (WGS) entry which is preliminary data.</text>
</comment>
<dbReference type="SMART" id="SM00472">
    <property type="entry name" value="MIR"/>
    <property type="match status" value="2"/>
</dbReference>
<evidence type="ECO:0000313" key="6">
    <source>
        <dbReference type="Proteomes" id="UP001301350"/>
    </source>
</evidence>